<evidence type="ECO:0000313" key="5">
    <source>
        <dbReference type="Proteomes" id="UP000500857"/>
    </source>
</evidence>
<dbReference type="InterPro" id="IPR036265">
    <property type="entry name" value="HIT-like_sf"/>
</dbReference>
<dbReference type="EMBL" id="CP051167">
    <property type="protein sequence ID" value="QIZ73933.1"/>
    <property type="molecule type" value="Genomic_DNA"/>
</dbReference>
<evidence type="ECO:0000259" key="2">
    <source>
        <dbReference type="Pfam" id="PF09830"/>
    </source>
</evidence>
<proteinExistence type="predicted"/>
<protein>
    <submittedName>
        <fullName evidence="4">Phosphorylase</fullName>
    </submittedName>
</protein>
<keyword evidence="5" id="KW-1185">Reference proteome</keyword>
<dbReference type="InterPro" id="IPR009163">
    <property type="entry name" value="Ap4A_phos1/2"/>
</dbReference>
<evidence type="ECO:0000259" key="3">
    <source>
        <dbReference type="Pfam" id="PF19327"/>
    </source>
</evidence>
<reference evidence="4 5" key="1">
    <citation type="submission" date="2020-04" db="EMBL/GenBank/DDBJ databases">
        <authorList>
            <person name="Basu S."/>
            <person name="Maruthanayagam V."/>
            <person name="Chakraborty S."/>
            <person name="Pramanik A."/>
            <person name="Mukherjee J."/>
            <person name="Brink B."/>
        </authorList>
    </citation>
    <scope>NUCLEOTIDE SEQUENCE [LARGE SCALE GENOMIC DNA]</scope>
    <source>
        <strain evidence="4 5">AP17</strain>
    </source>
</reference>
<feature type="active site" description="Nucleophile" evidence="1">
    <location>
        <position position="164"/>
    </location>
</feature>
<evidence type="ECO:0000313" key="4">
    <source>
        <dbReference type="EMBL" id="QIZ73933.1"/>
    </source>
</evidence>
<dbReference type="GO" id="GO:0003877">
    <property type="term" value="F:ATP:ADP adenylyltransferase activity"/>
    <property type="evidence" value="ECO:0007669"/>
    <property type="project" value="InterPro"/>
</dbReference>
<dbReference type="Proteomes" id="UP000500857">
    <property type="component" value="Chromosome"/>
</dbReference>
<dbReference type="Pfam" id="PF19327">
    <property type="entry name" value="Ap4A_phos_N"/>
    <property type="match status" value="1"/>
</dbReference>
<dbReference type="PANTHER" id="PTHR38420:SF1">
    <property type="entry name" value="PUTATIVE (AFU_ORTHOLOGUE AFUA_5G14690)-RELATED"/>
    <property type="match status" value="1"/>
</dbReference>
<dbReference type="InterPro" id="IPR045759">
    <property type="entry name" value="Ap4A_phos1/2_N"/>
</dbReference>
<sequence length="314" mass="34735">MSENSPKVHDALRLEPGRLWTRVTEQTAIALDRGALQSIPTDCEIVEENGIPFLVRILQNLARKEAAKRKQQRKSEKTGKSFNPFLPYDRDLFVADLSETHLCLLNKFNVVDHHLLVVTREFEDQQELLTRRDFEAIGACLTEFPSLAFYNGGRVAGASQPHKHLQLVPLPLTPDSFSALPIAEAIARAKYDGEIGTVADFPFVHAVGKLDPDWGKSPGEGAVEALQLYRKLLRAIGLEVEGSTGERQSGPYNWLATRDWMFVIGRSHECFESISVNSLGFAGALLVRNAEQLARLKALGPMQVLAAVGRAPLS</sequence>
<name>A0A6H1U7C4_9CYAN</name>
<dbReference type="AlphaFoldDB" id="A0A6H1U7C4"/>
<dbReference type="PANTHER" id="PTHR38420">
    <property type="entry name" value="AP-4-A PHOSPHORYLASE II"/>
    <property type="match status" value="1"/>
</dbReference>
<organism evidence="4 5">
    <name type="scientific">Oxynema aestuarii AP17</name>
    <dbReference type="NCBI Taxonomy" id="2064643"/>
    <lineage>
        <taxon>Bacteria</taxon>
        <taxon>Bacillati</taxon>
        <taxon>Cyanobacteriota</taxon>
        <taxon>Cyanophyceae</taxon>
        <taxon>Oscillatoriophycideae</taxon>
        <taxon>Oscillatoriales</taxon>
        <taxon>Oscillatoriaceae</taxon>
        <taxon>Oxynema</taxon>
        <taxon>Oxynema aestuarii</taxon>
    </lineage>
</organism>
<dbReference type="SUPFAM" id="SSF54197">
    <property type="entry name" value="HIT-like"/>
    <property type="match status" value="1"/>
</dbReference>
<dbReference type="PIRSF" id="PIRSF000846">
    <property type="entry name" value="ATP_adenylyltr"/>
    <property type="match status" value="1"/>
</dbReference>
<dbReference type="KEGG" id="oxy:HCG48_24580"/>
<dbReference type="Gene3D" id="3.30.428.70">
    <property type="match status" value="1"/>
</dbReference>
<accession>A0A6H1U7C4</accession>
<dbReference type="GO" id="GO:0005524">
    <property type="term" value="F:ATP binding"/>
    <property type="evidence" value="ECO:0007669"/>
    <property type="project" value="InterPro"/>
</dbReference>
<feature type="domain" description="ATP adenylyltransferase C-terminal" evidence="2">
    <location>
        <begin position="200"/>
        <end position="309"/>
    </location>
</feature>
<evidence type="ECO:0000256" key="1">
    <source>
        <dbReference type="PIRSR" id="PIRSR000846-1"/>
    </source>
</evidence>
<dbReference type="Pfam" id="PF09830">
    <property type="entry name" value="ATP_transf"/>
    <property type="match status" value="1"/>
</dbReference>
<feature type="domain" description="Ap4A phosphorylase 1/2 N-terminal" evidence="3">
    <location>
        <begin position="12"/>
        <end position="187"/>
    </location>
</feature>
<dbReference type="GO" id="GO:0009117">
    <property type="term" value="P:nucleotide metabolic process"/>
    <property type="evidence" value="ECO:0007669"/>
    <property type="project" value="InterPro"/>
</dbReference>
<gene>
    <name evidence="4" type="ORF">HCG48_24580</name>
</gene>
<dbReference type="InterPro" id="IPR019200">
    <property type="entry name" value="ATP_adenylylTrfase_C"/>
</dbReference>
<dbReference type="InterPro" id="IPR043171">
    <property type="entry name" value="Ap4A_phos1/2-like"/>
</dbReference>